<dbReference type="InterPro" id="IPR040026">
    <property type="entry name" value="FliD"/>
</dbReference>
<feature type="domain" description="Flagellar hook-associated protein 2 C-terminal" evidence="7">
    <location>
        <begin position="217"/>
        <end position="441"/>
    </location>
</feature>
<dbReference type="Proteomes" id="UP000062833">
    <property type="component" value="Chromosome"/>
</dbReference>
<protein>
    <recommendedName>
        <fullName evidence="5">Flagellar hook-associated protein 2</fullName>
        <shortName evidence="5">HAP2</shortName>
    </recommendedName>
    <alternativeName>
        <fullName evidence="5">Flagellar cap protein</fullName>
    </alternativeName>
</protein>
<evidence type="ECO:0000313" key="9">
    <source>
        <dbReference type="Proteomes" id="UP000062833"/>
    </source>
</evidence>
<sequence length="460" mass="46810">MGMGIDGLTSGLDTTAIINALMGAEAIPQTLMKKTVANDTYLLTALQALNTKFASLFTQAAALAKPDGLAMYQASSSSPAITVTAAAGARPIALDVNVTQLAQAHAVVTAPQTAWPTSPAVLTFVKTDGTKVEVNADSDSLDAIAFAVNKSDAGVSAVKVASGTDASGAALYRLQFTATETGAAGAFKVYQGSAAEVDAGTAPSLTAAPGAAVLRTGQDAQVTLWAGTAAEQTISSKSNTFTAISPGIDITVNQLTTTPAVVSVIRDTAQVTAAAKDLTANVNIILGSIFTQSTVSGGGAAGSAVTSGLFTSNSTTAAAKDRLFTAVVSPVNGKSLSTIGINSTKNGDLVFDEKVFAAAYAKEPALVESTLAAISQRVADAAKAVSDPRDGTLSQSVKGKQTVINDLNAQILKWDDRLAQRRGALQSIYTNLEVQLGKMQSQQNWLTSQIGSLDAGSSKK</sequence>
<dbReference type="OrthoDB" id="5241527at2"/>
<evidence type="ECO:0000259" key="6">
    <source>
        <dbReference type="Pfam" id="PF02465"/>
    </source>
</evidence>
<keyword evidence="5" id="KW-0964">Secreted</keyword>
<evidence type="ECO:0000259" key="7">
    <source>
        <dbReference type="Pfam" id="PF07195"/>
    </source>
</evidence>
<dbReference type="PATRIC" id="fig|656366.3.peg.3420"/>
<keyword evidence="9" id="KW-1185">Reference proteome</keyword>
<evidence type="ECO:0000256" key="5">
    <source>
        <dbReference type="RuleBase" id="RU362066"/>
    </source>
</evidence>
<dbReference type="GO" id="GO:0005576">
    <property type="term" value="C:extracellular region"/>
    <property type="evidence" value="ECO:0007669"/>
    <property type="project" value="UniProtKB-SubCell"/>
</dbReference>
<dbReference type="PANTHER" id="PTHR30288:SF0">
    <property type="entry name" value="FLAGELLAR HOOK-ASSOCIATED PROTEIN 2"/>
    <property type="match status" value="1"/>
</dbReference>
<dbReference type="PANTHER" id="PTHR30288">
    <property type="entry name" value="FLAGELLAR CAP/ASSEMBLY PROTEIN FLID"/>
    <property type="match status" value="1"/>
</dbReference>
<dbReference type="GO" id="GO:0007155">
    <property type="term" value="P:cell adhesion"/>
    <property type="evidence" value="ECO:0007669"/>
    <property type="project" value="InterPro"/>
</dbReference>
<organism evidence="8 9">
    <name type="scientific">Arthrobacter alpinus</name>
    <dbReference type="NCBI Taxonomy" id="656366"/>
    <lineage>
        <taxon>Bacteria</taxon>
        <taxon>Bacillati</taxon>
        <taxon>Actinomycetota</taxon>
        <taxon>Actinomycetes</taxon>
        <taxon>Micrococcales</taxon>
        <taxon>Micrococcaceae</taxon>
        <taxon>Arthrobacter</taxon>
    </lineage>
</organism>
<evidence type="ECO:0000313" key="8">
    <source>
        <dbReference type="EMBL" id="ALE93447.1"/>
    </source>
</evidence>
<dbReference type="GO" id="GO:0071973">
    <property type="term" value="P:bacterial-type flagellum-dependent cell motility"/>
    <property type="evidence" value="ECO:0007669"/>
    <property type="project" value="TreeGrafter"/>
</dbReference>
<evidence type="ECO:0000256" key="3">
    <source>
        <dbReference type="ARBA" id="ARBA00023054"/>
    </source>
</evidence>
<comment type="subcellular location">
    <subcellularLocation>
        <location evidence="5">Secreted</location>
    </subcellularLocation>
    <subcellularLocation>
        <location evidence="5">Bacterial flagellum</location>
    </subcellularLocation>
</comment>
<comment type="subunit">
    <text evidence="2 5">Homopentamer.</text>
</comment>
<dbReference type="InterPro" id="IPR010809">
    <property type="entry name" value="FliD_C"/>
</dbReference>
<dbReference type="AlphaFoldDB" id="A0A0M4QPH8"/>
<evidence type="ECO:0000256" key="1">
    <source>
        <dbReference type="ARBA" id="ARBA00009764"/>
    </source>
</evidence>
<feature type="domain" description="Flagellar hook-associated protein 2 N-terminal" evidence="6">
    <location>
        <begin position="10"/>
        <end position="105"/>
    </location>
</feature>
<dbReference type="InterPro" id="IPR003481">
    <property type="entry name" value="FliD_N"/>
</dbReference>
<reference evidence="9" key="1">
    <citation type="submission" date="2015-09" db="EMBL/GenBank/DDBJ databases">
        <title>Complete genome of Arthrobacter alpinus strain R3.8.</title>
        <authorList>
            <person name="See-Too W.S."/>
            <person name="Chan K.G."/>
        </authorList>
    </citation>
    <scope>NUCLEOTIDE SEQUENCE [LARGE SCALE GENOMIC DNA]</scope>
    <source>
        <strain evidence="9">R3.8</strain>
    </source>
</reference>
<dbReference type="KEGG" id="aaq:AOC05_15830"/>
<gene>
    <name evidence="8" type="ORF">AOC05_15830</name>
</gene>
<evidence type="ECO:0000256" key="2">
    <source>
        <dbReference type="ARBA" id="ARBA00011255"/>
    </source>
</evidence>
<dbReference type="Pfam" id="PF02465">
    <property type="entry name" value="FliD_N"/>
    <property type="match status" value="1"/>
</dbReference>
<dbReference type="GO" id="GO:0009424">
    <property type="term" value="C:bacterial-type flagellum hook"/>
    <property type="evidence" value="ECO:0007669"/>
    <property type="project" value="UniProtKB-UniRule"/>
</dbReference>
<name>A0A0M4QPH8_9MICC</name>
<dbReference type="RefSeq" id="WP_062008243.1">
    <property type="nucleotide sequence ID" value="NZ_CP012677.1"/>
</dbReference>
<proteinExistence type="inferred from homology"/>
<keyword evidence="4 5" id="KW-0975">Bacterial flagellum</keyword>
<evidence type="ECO:0000256" key="4">
    <source>
        <dbReference type="ARBA" id="ARBA00023143"/>
    </source>
</evidence>
<accession>A0A0M4QPH8</accession>
<dbReference type="Pfam" id="PF07195">
    <property type="entry name" value="FliD_C"/>
    <property type="match status" value="1"/>
</dbReference>
<comment type="function">
    <text evidence="5">Required for morphogenesis and for the elongation of the flagellar filament by facilitating polymerization of the flagellin monomers at the tip of growing filament. Forms a capping structure, which prevents flagellin subunits (transported through the central channel of the flagellum) from leaking out without polymerization at the distal end.</text>
</comment>
<dbReference type="GO" id="GO:0009421">
    <property type="term" value="C:bacterial-type flagellum filament cap"/>
    <property type="evidence" value="ECO:0007669"/>
    <property type="project" value="InterPro"/>
</dbReference>
<dbReference type="EMBL" id="CP012677">
    <property type="protein sequence ID" value="ALE93447.1"/>
    <property type="molecule type" value="Genomic_DNA"/>
</dbReference>
<keyword evidence="3" id="KW-0175">Coiled coil</keyword>
<comment type="similarity">
    <text evidence="1 5">Belongs to the FliD family.</text>
</comment>